<dbReference type="RefSeq" id="WP_015330905.1">
    <property type="nucleotide sequence ID" value="NC_020054.1"/>
</dbReference>
<evidence type="ECO:0000256" key="3">
    <source>
        <dbReference type="SAM" id="MobiDB-lite"/>
    </source>
</evidence>
<keyword evidence="1" id="KW-0238">DNA-binding</keyword>
<dbReference type="Gene3D" id="1.10.443.10">
    <property type="entry name" value="Intergrase catalytic core"/>
    <property type="match status" value="1"/>
</dbReference>
<name>I0K6Q3_9BACT</name>
<feature type="region of interest" description="Disordered" evidence="3">
    <location>
        <begin position="428"/>
        <end position="448"/>
    </location>
</feature>
<dbReference type="InterPro" id="IPR010998">
    <property type="entry name" value="Integrase_recombinase_N"/>
</dbReference>
<keyword evidence="6" id="KW-1185">Reference proteome</keyword>
<evidence type="ECO:0000259" key="4">
    <source>
        <dbReference type="PROSITE" id="PS51898"/>
    </source>
</evidence>
<dbReference type="OrthoDB" id="1098628at2"/>
<evidence type="ECO:0000256" key="1">
    <source>
        <dbReference type="ARBA" id="ARBA00023125"/>
    </source>
</evidence>
<dbReference type="GO" id="GO:0015074">
    <property type="term" value="P:DNA integration"/>
    <property type="evidence" value="ECO:0007669"/>
    <property type="project" value="InterPro"/>
</dbReference>
<dbReference type="HOGENOM" id="CLU_033139_7_1_10"/>
<dbReference type="eggNOG" id="COG0582">
    <property type="taxonomic scope" value="Bacteria"/>
</dbReference>
<dbReference type="EMBL" id="HE796683">
    <property type="protein sequence ID" value="CCG99806.1"/>
    <property type="molecule type" value="Genomic_DNA"/>
</dbReference>
<proteinExistence type="predicted"/>
<dbReference type="InterPro" id="IPR025269">
    <property type="entry name" value="SAM-like_dom"/>
</dbReference>
<feature type="compositionally biased region" description="Basic and acidic residues" evidence="3">
    <location>
        <begin position="428"/>
        <end position="437"/>
    </location>
</feature>
<evidence type="ECO:0000313" key="6">
    <source>
        <dbReference type="Proteomes" id="UP000011058"/>
    </source>
</evidence>
<dbReference type="KEGG" id="fae:FAES_1796"/>
<gene>
    <name evidence="5" type="ORF">FAES_1796</name>
</gene>
<evidence type="ECO:0000313" key="5">
    <source>
        <dbReference type="EMBL" id="CCG99806.1"/>
    </source>
</evidence>
<feature type="domain" description="Tyr recombinase" evidence="4">
    <location>
        <begin position="225"/>
        <end position="426"/>
    </location>
</feature>
<dbReference type="Gene3D" id="1.10.150.130">
    <property type="match status" value="1"/>
</dbReference>
<dbReference type="SUPFAM" id="SSF56349">
    <property type="entry name" value="DNA breaking-rejoining enzymes"/>
    <property type="match status" value="1"/>
</dbReference>
<organism evidence="5 6">
    <name type="scientific">Fibrella aestuarina BUZ 2</name>
    <dbReference type="NCBI Taxonomy" id="1166018"/>
    <lineage>
        <taxon>Bacteria</taxon>
        <taxon>Pseudomonadati</taxon>
        <taxon>Bacteroidota</taxon>
        <taxon>Cytophagia</taxon>
        <taxon>Cytophagales</taxon>
        <taxon>Spirosomataceae</taxon>
        <taxon>Fibrella</taxon>
    </lineage>
</organism>
<dbReference type="GO" id="GO:0003677">
    <property type="term" value="F:DNA binding"/>
    <property type="evidence" value="ECO:0007669"/>
    <property type="project" value="UniProtKB-KW"/>
</dbReference>
<dbReference type="Pfam" id="PF00589">
    <property type="entry name" value="Phage_integrase"/>
    <property type="match status" value="1"/>
</dbReference>
<feature type="compositionally biased region" description="Polar residues" evidence="3">
    <location>
        <begin position="438"/>
        <end position="448"/>
    </location>
</feature>
<dbReference type="InterPro" id="IPR011010">
    <property type="entry name" value="DNA_brk_join_enz"/>
</dbReference>
<dbReference type="Pfam" id="PF17293">
    <property type="entry name" value="Arm-DNA-bind_5"/>
    <property type="match status" value="1"/>
</dbReference>
<evidence type="ECO:0000256" key="2">
    <source>
        <dbReference type="ARBA" id="ARBA00023172"/>
    </source>
</evidence>
<sequence>MELAILLRLDRLDKDGRAPIHLRVCWQGNKVRLSSSEKVKPDDWNPKTQQVRSRAQFASHINARLRAYDTGLHSYFYERENNGVVVTEADVRAEIERIRSEQLGQVIAKPKPAPAPILTDANTIEVFSARYIRELQASRSESWRESVAVVGGHLNAYRPGVKLSDLTLTVLGGFMTYMQEELDLSDSTLETYVGLLRGLCKHATRSGMDLPPDWTFMEIRRVGDTIQPELTLGELGQLRNATLVRPAIPPGGFPVKYLDALETTRWFFLAAAGTGLRHSDLHQLIRPRLTTIEGVPCVEVTQQKTKQRTAIPLNDDTYYLLKNPVPTTAPLGVLYYNQLLKPIAQQAELTRSVMVGSYYKGQLVSEDLPLHETVRSHMARRTFATLMTAGGMPTRTLQVLMGHASISSTEKYAKVDAPMMVHQVAEAWRRASHDPTRDPNSQNRPQTR</sequence>
<dbReference type="Proteomes" id="UP000011058">
    <property type="component" value="Chromosome"/>
</dbReference>
<dbReference type="InterPro" id="IPR002104">
    <property type="entry name" value="Integrase_catalytic"/>
</dbReference>
<dbReference type="InterPro" id="IPR035386">
    <property type="entry name" value="Arm-DNA-bind_5"/>
</dbReference>
<dbReference type="InterPro" id="IPR013762">
    <property type="entry name" value="Integrase-like_cat_sf"/>
</dbReference>
<accession>I0K6Q3</accession>
<dbReference type="STRING" id="1166018.FAES_1796"/>
<keyword evidence="2" id="KW-0233">DNA recombination</keyword>
<dbReference type="Pfam" id="PF13102">
    <property type="entry name" value="Phage_int_SAM_5"/>
    <property type="match status" value="1"/>
</dbReference>
<dbReference type="PROSITE" id="PS51898">
    <property type="entry name" value="TYR_RECOMBINASE"/>
    <property type="match status" value="1"/>
</dbReference>
<dbReference type="PATRIC" id="fig|1166018.3.peg.3533"/>
<dbReference type="AlphaFoldDB" id="I0K6Q3"/>
<protein>
    <recommendedName>
        <fullName evidence="4">Tyr recombinase domain-containing protein</fullName>
    </recommendedName>
</protein>
<dbReference type="GO" id="GO:0006310">
    <property type="term" value="P:DNA recombination"/>
    <property type="evidence" value="ECO:0007669"/>
    <property type="project" value="UniProtKB-KW"/>
</dbReference>
<reference evidence="5 6" key="1">
    <citation type="journal article" date="2012" name="J. Bacteriol.">
        <title>Genome Sequence of Fibrella aestuarina BUZ 2T, a Filamentous Marine Bacterium.</title>
        <authorList>
            <person name="Filippini M."/>
            <person name="Qi W."/>
            <person name="Blom J."/>
            <person name="Goesmann A."/>
            <person name="Smits T.H."/>
            <person name="Bagheri H.C."/>
        </authorList>
    </citation>
    <scope>NUCLEOTIDE SEQUENCE [LARGE SCALE GENOMIC DNA]</scope>
    <source>
        <strain evidence="6">BUZ 2T</strain>
    </source>
</reference>